<keyword evidence="5 7" id="KW-1133">Transmembrane helix</keyword>
<proteinExistence type="inferred from homology"/>
<feature type="transmembrane region" description="Helical" evidence="7">
    <location>
        <begin position="185"/>
        <end position="207"/>
    </location>
</feature>
<keyword evidence="3" id="KW-1003">Cell membrane</keyword>
<evidence type="ECO:0000256" key="5">
    <source>
        <dbReference type="ARBA" id="ARBA00022989"/>
    </source>
</evidence>
<feature type="transmembrane region" description="Helical" evidence="7">
    <location>
        <begin position="108"/>
        <end position="130"/>
    </location>
</feature>
<dbReference type="InterPro" id="IPR035906">
    <property type="entry name" value="MetI-like_sf"/>
</dbReference>
<dbReference type="SUPFAM" id="SSF161098">
    <property type="entry name" value="MetI-like"/>
    <property type="match status" value="1"/>
</dbReference>
<evidence type="ECO:0000313" key="9">
    <source>
        <dbReference type="EMBL" id="MBC8573859.1"/>
    </source>
</evidence>
<organism evidence="9 10">
    <name type="scientific">Jingyaoa shaoxingensis</name>
    <dbReference type="NCBI Taxonomy" id="2763671"/>
    <lineage>
        <taxon>Bacteria</taxon>
        <taxon>Bacillati</taxon>
        <taxon>Bacillota</taxon>
        <taxon>Clostridia</taxon>
        <taxon>Lachnospirales</taxon>
        <taxon>Lachnospiraceae</taxon>
        <taxon>Jingyaoa</taxon>
    </lineage>
</organism>
<feature type="transmembrane region" description="Helical" evidence="7">
    <location>
        <begin position="12"/>
        <end position="34"/>
    </location>
</feature>
<sequence length="279" mass="30920">MKNRQAIRPARVVVFIALCIYAVVQLYPLFWLIMFSLKDNKQIFGGNALGLPKPWVFENYVVAFKNAKVGTYLFNSIIVTGLSIFFVILLSTMASYAIARLRWKYSNAFLLFITTGMMIPVHASLLPLFLNFSKLGILNTRASLIIPYVGFGLALATNIMTMFFKSVPLELEEAAIIDGCNLRQNFTYVMVPMVKPAITTVAIFTYLDTWNELMFANTFINKAEYKTLTVGIMSLVGEYATSWGPIGAGLVIATIPSIIGYMLVSKKLPESISAGAVKG</sequence>
<feature type="transmembrane region" description="Helical" evidence="7">
    <location>
        <begin position="142"/>
        <end position="164"/>
    </location>
</feature>
<keyword evidence="4 7" id="KW-0812">Transmembrane</keyword>
<comment type="similarity">
    <text evidence="7">Belongs to the binding-protein-dependent transport system permease family.</text>
</comment>
<gene>
    <name evidence="9" type="ORF">H8716_12305</name>
</gene>
<feature type="transmembrane region" description="Helical" evidence="7">
    <location>
        <begin position="243"/>
        <end position="264"/>
    </location>
</feature>
<dbReference type="EMBL" id="JACRSZ010000013">
    <property type="protein sequence ID" value="MBC8573859.1"/>
    <property type="molecule type" value="Genomic_DNA"/>
</dbReference>
<name>A0ABR7NBS3_9FIRM</name>
<reference evidence="9 10" key="1">
    <citation type="submission" date="2020-08" db="EMBL/GenBank/DDBJ databases">
        <title>Genome public.</title>
        <authorList>
            <person name="Liu C."/>
            <person name="Sun Q."/>
        </authorList>
    </citation>
    <scope>NUCLEOTIDE SEQUENCE [LARGE SCALE GENOMIC DNA]</scope>
    <source>
        <strain evidence="9 10">NSJ-46</strain>
    </source>
</reference>
<dbReference type="PANTHER" id="PTHR43744:SF8">
    <property type="entry name" value="SN-GLYCEROL-3-PHOSPHATE TRANSPORT SYSTEM PERMEASE PROTEIN UGPE"/>
    <property type="match status" value="1"/>
</dbReference>
<evidence type="ECO:0000256" key="2">
    <source>
        <dbReference type="ARBA" id="ARBA00022448"/>
    </source>
</evidence>
<comment type="caution">
    <text evidence="9">The sequence shown here is derived from an EMBL/GenBank/DDBJ whole genome shotgun (WGS) entry which is preliminary data.</text>
</comment>
<protein>
    <submittedName>
        <fullName evidence="9">Carbohydrate ABC transporter permease</fullName>
    </submittedName>
</protein>
<evidence type="ECO:0000256" key="6">
    <source>
        <dbReference type="ARBA" id="ARBA00023136"/>
    </source>
</evidence>
<dbReference type="Gene3D" id="1.10.3720.10">
    <property type="entry name" value="MetI-like"/>
    <property type="match status" value="1"/>
</dbReference>
<evidence type="ECO:0000313" key="10">
    <source>
        <dbReference type="Proteomes" id="UP000657421"/>
    </source>
</evidence>
<evidence type="ECO:0000256" key="7">
    <source>
        <dbReference type="RuleBase" id="RU363032"/>
    </source>
</evidence>
<evidence type="ECO:0000256" key="1">
    <source>
        <dbReference type="ARBA" id="ARBA00004651"/>
    </source>
</evidence>
<feature type="transmembrane region" description="Helical" evidence="7">
    <location>
        <begin position="72"/>
        <end position="96"/>
    </location>
</feature>
<dbReference type="InterPro" id="IPR000515">
    <property type="entry name" value="MetI-like"/>
</dbReference>
<dbReference type="CDD" id="cd06261">
    <property type="entry name" value="TM_PBP2"/>
    <property type="match status" value="1"/>
</dbReference>
<dbReference type="PANTHER" id="PTHR43744">
    <property type="entry name" value="ABC TRANSPORTER PERMEASE PROTEIN MG189-RELATED-RELATED"/>
    <property type="match status" value="1"/>
</dbReference>
<dbReference type="PROSITE" id="PS50928">
    <property type="entry name" value="ABC_TM1"/>
    <property type="match status" value="1"/>
</dbReference>
<keyword evidence="6 7" id="KW-0472">Membrane</keyword>
<dbReference type="Proteomes" id="UP000657421">
    <property type="component" value="Unassembled WGS sequence"/>
</dbReference>
<evidence type="ECO:0000256" key="3">
    <source>
        <dbReference type="ARBA" id="ARBA00022475"/>
    </source>
</evidence>
<accession>A0ABR7NBS3</accession>
<evidence type="ECO:0000256" key="4">
    <source>
        <dbReference type="ARBA" id="ARBA00022692"/>
    </source>
</evidence>
<keyword evidence="10" id="KW-1185">Reference proteome</keyword>
<evidence type="ECO:0000259" key="8">
    <source>
        <dbReference type="PROSITE" id="PS50928"/>
    </source>
</evidence>
<feature type="domain" description="ABC transmembrane type-1" evidence="8">
    <location>
        <begin position="73"/>
        <end position="264"/>
    </location>
</feature>
<comment type="subcellular location">
    <subcellularLocation>
        <location evidence="1 7">Cell membrane</location>
        <topology evidence="1 7">Multi-pass membrane protein</topology>
    </subcellularLocation>
</comment>
<keyword evidence="2 7" id="KW-0813">Transport</keyword>
<dbReference type="RefSeq" id="WP_249309215.1">
    <property type="nucleotide sequence ID" value="NZ_JACRSZ010000013.1"/>
</dbReference>
<dbReference type="Pfam" id="PF00528">
    <property type="entry name" value="BPD_transp_1"/>
    <property type="match status" value="1"/>
</dbReference>